<reference evidence="8 9" key="1">
    <citation type="submission" date="2021-01" db="EMBL/GenBank/DDBJ databases">
        <title>Piscinibacter sp. Jin2 Genome sequencing and assembly.</title>
        <authorList>
            <person name="Kim I."/>
        </authorList>
    </citation>
    <scope>NUCLEOTIDE SEQUENCE [LARGE SCALE GENOMIC DNA]</scope>
    <source>
        <strain evidence="8 9">Jin2</strain>
    </source>
</reference>
<dbReference type="RefSeq" id="WP_201824489.1">
    <property type="nucleotide sequence ID" value="NZ_JAERRA010000001.1"/>
</dbReference>
<dbReference type="GO" id="GO:0005886">
    <property type="term" value="C:plasma membrane"/>
    <property type="evidence" value="ECO:0007669"/>
    <property type="project" value="UniProtKB-SubCell"/>
</dbReference>
<evidence type="ECO:0000256" key="6">
    <source>
        <dbReference type="SAM" id="Phobius"/>
    </source>
</evidence>
<evidence type="ECO:0000256" key="5">
    <source>
        <dbReference type="ARBA" id="ARBA00023136"/>
    </source>
</evidence>
<dbReference type="EMBL" id="JAERRA010000001">
    <property type="protein sequence ID" value="MBL0719246.1"/>
    <property type="molecule type" value="Genomic_DNA"/>
</dbReference>
<keyword evidence="5 6" id="KW-0472">Membrane</keyword>
<dbReference type="Pfam" id="PF00482">
    <property type="entry name" value="T2SSF"/>
    <property type="match status" value="1"/>
</dbReference>
<feature type="domain" description="Type II secretion system protein GspF" evidence="7">
    <location>
        <begin position="155"/>
        <end position="279"/>
    </location>
</feature>
<evidence type="ECO:0000256" key="2">
    <source>
        <dbReference type="ARBA" id="ARBA00022475"/>
    </source>
</evidence>
<gene>
    <name evidence="8" type="ORF">JI742_05015</name>
</gene>
<evidence type="ECO:0000256" key="4">
    <source>
        <dbReference type="ARBA" id="ARBA00022989"/>
    </source>
</evidence>
<dbReference type="PANTHER" id="PTHR35007:SF1">
    <property type="entry name" value="PILUS ASSEMBLY PROTEIN"/>
    <property type="match status" value="1"/>
</dbReference>
<name>A0A9X0XE09_9BURK</name>
<feature type="transmembrane region" description="Helical" evidence="6">
    <location>
        <begin position="296"/>
        <end position="315"/>
    </location>
</feature>
<evidence type="ECO:0000313" key="8">
    <source>
        <dbReference type="EMBL" id="MBL0719246.1"/>
    </source>
</evidence>
<feature type="transmembrane region" description="Helical" evidence="6">
    <location>
        <begin position="94"/>
        <end position="114"/>
    </location>
</feature>
<accession>A0A9X0XE09</accession>
<feature type="transmembrane region" description="Helical" evidence="6">
    <location>
        <begin position="6"/>
        <end position="25"/>
    </location>
</feature>
<dbReference type="AlphaFoldDB" id="A0A9X0XE09"/>
<evidence type="ECO:0000256" key="3">
    <source>
        <dbReference type="ARBA" id="ARBA00022692"/>
    </source>
</evidence>
<dbReference type="InterPro" id="IPR018076">
    <property type="entry name" value="T2SS_GspF_dom"/>
</dbReference>
<sequence length="323" mass="35362">MVQLLVPLMLLLAAALVGLLLLDRWRSARLRERMVDLILDLPEPEAADTLWRDAASLLQLTRMRSLVGQSPLMRRLALRLVQGDVPLRLGQAGLLLFASAGLGAGLGVLLGRGFGISPGGMGVGGALLLPLALWSMLDAWTTRRIERRERQLPNFCTQMLSSLRTGATPLTALQAAARISPDPLGRSLRSLVDVLQLGVSPNVAWRDWAQRCGGDHAQLLATGLRLKWEAGGQMTSMLAHILESMQTRERMILRVGTLTAQAKLGSYVLSLLPVGFMIFSYLVNKRIYDFVMQDPVGPKVLLGGAGLVIVGFFWLRRLAKLKF</sequence>
<protein>
    <submittedName>
        <fullName evidence="8">Type II secretion system F family protein</fullName>
    </submittedName>
</protein>
<keyword evidence="3 6" id="KW-0812">Transmembrane</keyword>
<organism evidence="8 9">
    <name type="scientific">Aquariibacter lacus</name>
    <dbReference type="NCBI Taxonomy" id="2801332"/>
    <lineage>
        <taxon>Bacteria</taxon>
        <taxon>Pseudomonadati</taxon>
        <taxon>Pseudomonadota</taxon>
        <taxon>Betaproteobacteria</taxon>
        <taxon>Burkholderiales</taxon>
        <taxon>Sphaerotilaceae</taxon>
        <taxon>Aquariibacter</taxon>
    </lineage>
</organism>
<dbReference type="Proteomes" id="UP000643207">
    <property type="component" value="Unassembled WGS sequence"/>
</dbReference>
<keyword evidence="2" id="KW-1003">Cell membrane</keyword>
<feature type="transmembrane region" description="Helical" evidence="6">
    <location>
        <begin position="120"/>
        <end position="140"/>
    </location>
</feature>
<comment type="caution">
    <text evidence="8">The sequence shown here is derived from an EMBL/GenBank/DDBJ whole genome shotgun (WGS) entry which is preliminary data.</text>
</comment>
<dbReference type="InterPro" id="IPR042094">
    <property type="entry name" value="T2SS_GspF_sf"/>
</dbReference>
<comment type="subcellular location">
    <subcellularLocation>
        <location evidence="1">Cell membrane</location>
        <topology evidence="1">Multi-pass membrane protein</topology>
    </subcellularLocation>
</comment>
<keyword evidence="9" id="KW-1185">Reference proteome</keyword>
<dbReference type="PANTHER" id="PTHR35007">
    <property type="entry name" value="INTEGRAL MEMBRANE PROTEIN-RELATED"/>
    <property type="match status" value="1"/>
</dbReference>
<evidence type="ECO:0000256" key="1">
    <source>
        <dbReference type="ARBA" id="ARBA00004651"/>
    </source>
</evidence>
<evidence type="ECO:0000259" key="7">
    <source>
        <dbReference type="Pfam" id="PF00482"/>
    </source>
</evidence>
<evidence type="ECO:0000313" key="9">
    <source>
        <dbReference type="Proteomes" id="UP000643207"/>
    </source>
</evidence>
<feature type="transmembrane region" description="Helical" evidence="6">
    <location>
        <begin position="264"/>
        <end position="284"/>
    </location>
</feature>
<dbReference type="Gene3D" id="1.20.81.30">
    <property type="entry name" value="Type II secretion system (T2SS), domain F"/>
    <property type="match status" value="1"/>
</dbReference>
<proteinExistence type="predicted"/>
<keyword evidence="4 6" id="KW-1133">Transmembrane helix</keyword>